<dbReference type="AlphaFoldDB" id="Q2J5R3"/>
<dbReference type="EMBL" id="CP000249">
    <property type="protein sequence ID" value="ABD13379.1"/>
    <property type="molecule type" value="Genomic_DNA"/>
</dbReference>
<sequence>MIAITVEERIALQRATIEEHIRQENAKEWEKVYDTFVRDERSFYDVVPMSTHYEGIRGVQDFYEALTVALPDFVITVTGEYDLPGYSWREVTVTGTHRSEFAGITPQNHVVRFEIAALYLFSDDNPGKLIAERAYWDNDSIFRQMKGEADAPRGGVGLTDREPIRATIA</sequence>
<dbReference type="HOGENOM" id="CLU_1576182_0_0_11"/>
<protein>
    <recommendedName>
        <fullName evidence="3">Ester cyclase</fullName>
    </recommendedName>
</protein>
<keyword evidence="2" id="KW-1185">Reference proteome</keyword>
<dbReference type="InterPro" id="IPR009959">
    <property type="entry name" value="Cyclase_SnoaL-like"/>
</dbReference>
<dbReference type="InterPro" id="IPR032710">
    <property type="entry name" value="NTF2-like_dom_sf"/>
</dbReference>
<evidence type="ECO:0008006" key="3">
    <source>
        <dbReference type="Google" id="ProtNLM"/>
    </source>
</evidence>
<dbReference type="GO" id="GO:0030638">
    <property type="term" value="P:polyketide metabolic process"/>
    <property type="evidence" value="ECO:0007669"/>
    <property type="project" value="InterPro"/>
</dbReference>
<organism evidence="1 2">
    <name type="scientific">Frankia casuarinae (strain DSM 45818 / CECT 9043 / HFP020203 / CcI3)</name>
    <dbReference type="NCBI Taxonomy" id="106370"/>
    <lineage>
        <taxon>Bacteria</taxon>
        <taxon>Bacillati</taxon>
        <taxon>Actinomycetota</taxon>
        <taxon>Actinomycetes</taxon>
        <taxon>Frankiales</taxon>
        <taxon>Frankiaceae</taxon>
        <taxon>Frankia</taxon>
    </lineage>
</organism>
<dbReference type="RefSeq" id="WP_011438399.1">
    <property type="nucleotide sequence ID" value="NC_007777.1"/>
</dbReference>
<evidence type="ECO:0000313" key="2">
    <source>
        <dbReference type="Proteomes" id="UP000001937"/>
    </source>
</evidence>
<gene>
    <name evidence="1" type="ordered locus">Francci3_4029</name>
</gene>
<evidence type="ECO:0000313" key="1">
    <source>
        <dbReference type="EMBL" id="ABD13379.1"/>
    </source>
</evidence>
<reference evidence="1 2" key="1">
    <citation type="journal article" date="2007" name="Genome Res.">
        <title>Genome characteristics of facultatively symbiotic Frankia sp. strains reflect host range and host plant biogeography.</title>
        <authorList>
            <person name="Normand P."/>
            <person name="Lapierre P."/>
            <person name="Tisa L.S."/>
            <person name="Gogarten J.P."/>
            <person name="Alloisio N."/>
            <person name="Bagnarol E."/>
            <person name="Bassi C.A."/>
            <person name="Berry A.M."/>
            <person name="Bickhart D.M."/>
            <person name="Choisne N."/>
            <person name="Couloux A."/>
            <person name="Cournoyer B."/>
            <person name="Cruveiller S."/>
            <person name="Daubin V."/>
            <person name="Demange N."/>
            <person name="Francino M.P."/>
            <person name="Goltsman E."/>
            <person name="Huang Y."/>
            <person name="Kopp O.R."/>
            <person name="Labarre L."/>
            <person name="Lapidus A."/>
            <person name="Lavire C."/>
            <person name="Marechal J."/>
            <person name="Martinez M."/>
            <person name="Mastronunzio J.E."/>
            <person name="Mullin B.C."/>
            <person name="Niemann J."/>
            <person name="Pujic P."/>
            <person name="Rawnsley T."/>
            <person name="Rouy Z."/>
            <person name="Schenowitz C."/>
            <person name="Sellstedt A."/>
            <person name="Tavares F."/>
            <person name="Tomkins J.P."/>
            <person name="Vallenet D."/>
            <person name="Valverde C."/>
            <person name="Wall L.G."/>
            <person name="Wang Y."/>
            <person name="Medigue C."/>
            <person name="Benson D.R."/>
        </authorList>
    </citation>
    <scope>NUCLEOTIDE SEQUENCE [LARGE SCALE GENOMIC DNA]</scope>
    <source>
        <strain evidence="2">DSM 45818 / CECT 9043 / CcI3</strain>
    </source>
</reference>
<dbReference type="KEGG" id="fra:Francci3_4029"/>
<dbReference type="Pfam" id="PF07366">
    <property type="entry name" value="SnoaL"/>
    <property type="match status" value="1"/>
</dbReference>
<dbReference type="eggNOG" id="COG5485">
    <property type="taxonomic scope" value="Bacteria"/>
</dbReference>
<dbReference type="SUPFAM" id="SSF54427">
    <property type="entry name" value="NTF2-like"/>
    <property type="match status" value="1"/>
</dbReference>
<proteinExistence type="predicted"/>
<dbReference type="Gene3D" id="3.10.450.50">
    <property type="match status" value="1"/>
</dbReference>
<accession>Q2J5R3</accession>
<dbReference type="Proteomes" id="UP000001937">
    <property type="component" value="Chromosome"/>
</dbReference>
<name>Q2J5R3_FRACC</name>